<dbReference type="AlphaFoldDB" id="A0AAD9ZWF0"/>
<accession>A0AAD9ZWF0</accession>
<name>A0AAD9ZWF0_9ROSI</name>
<proteinExistence type="predicted"/>
<dbReference type="EMBL" id="JANJYJ010000008">
    <property type="protein sequence ID" value="KAK3194525.1"/>
    <property type="molecule type" value="Genomic_DNA"/>
</dbReference>
<organism evidence="1 2">
    <name type="scientific">Dipteronia sinensis</name>
    <dbReference type="NCBI Taxonomy" id="43782"/>
    <lineage>
        <taxon>Eukaryota</taxon>
        <taxon>Viridiplantae</taxon>
        <taxon>Streptophyta</taxon>
        <taxon>Embryophyta</taxon>
        <taxon>Tracheophyta</taxon>
        <taxon>Spermatophyta</taxon>
        <taxon>Magnoliopsida</taxon>
        <taxon>eudicotyledons</taxon>
        <taxon>Gunneridae</taxon>
        <taxon>Pentapetalae</taxon>
        <taxon>rosids</taxon>
        <taxon>malvids</taxon>
        <taxon>Sapindales</taxon>
        <taxon>Sapindaceae</taxon>
        <taxon>Hippocastanoideae</taxon>
        <taxon>Acereae</taxon>
        <taxon>Dipteronia</taxon>
    </lineage>
</organism>
<reference evidence="1" key="1">
    <citation type="journal article" date="2023" name="Plant J.">
        <title>Genome sequences and population genomics provide insights into the demographic history, inbreeding, and mutation load of two 'living fossil' tree species of Dipteronia.</title>
        <authorList>
            <person name="Feng Y."/>
            <person name="Comes H.P."/>
            <person name="Chen J."/>
            <person name="Zhu S."/>
            <person name="Lu R."/>
            <person name="Zhang X."/>
            <person name="Li P."/>
            <person name="Qiu J."/>
            <person name="Olsen K.M."/>
            <person name="Qiu Y."/>
        </authorList>
    </citation>
    <scope>NUCLEOTIDE SEQUENCE</scope>
    <source>
        <strain evidence="1">NBL</strain>
    </source>
</reference>
<comment type="caution">
    <text evidence="1">The sequence shown here is derived from an EMBL/GenBank/DDBJ whole genome shotgun (WGS) entry which is preliminary data.</text>
</comment>
<evidence type="ECO:0000313" key="2">
    <source>
        <dbReference type="Proteomes" id="UP001281410"/>
    </source>
</evidence>
<sequence>MVLEVVDTKLIDQMVQFLEMNFSVADVRKAVFDMSSMKAPGKDGLPAIFYQKYWGKIGLSVTNCCLDVFNNDSRCVLDGVILEAQSTFIPGRLNSDNTVVGFECLDRLKRRRRKHGSMTIKLDMSKSYDRVEWNFVE</sequence>
<keyword evidence="2" id="KW-1185">Reference proteome</keyword>
<dbReference type="Proteomes" id="UP001281410">
    <property type="component" value="Unassembled WGS sequence"/>
</dbReference>
<gene>
    <name evidence="1" type="ORF">Dsin_025835</name>
</gene>
<evidence type="ECO:0008006" key="3">
    <source>
        <dbReference type="Google" id="ProtNLM"/>
    </source>
</evidence>
<evidence type="ECO:0000313" key="1">
    <source>
        <dbReference type="EMBL" id="KAK3194525.1"/>
    </source>
</evidence>
<protein>
    <recommendedName>
        <fullName evidence="3">Reverse transcriptase</fullName>
    </recommendedName>
</protein>